<accession>A0A5C3M4R8</accession>
<evidence type="ECO:0000313" key="3">
    <source>
        <dbReference type="Proteomes" id="UP000308652"/>
    </source>
</evidence>
<gene>
    <name evidence="2" type="ORF">BDQ12DRAFT_722454</name>
</gene>
<evidence type="ECO:0000256" key="1">
    <source>
        <dbReference type="SAM" id="SignalP"/>
    </source>
</evidence>
<proteinExistence type="predicted"/>
<sequence>MFKFTLLSTILLLITSCSLITTVAAGNCANGVVLDLVGHAVDLSSQEWVERAESSSLARVVLFESLRAETPA</sequence>
<organism evidence="2 3">
    <name type="scientific">Crucibulum laeve</name>
    <dbReference type="NCBI Taxonomy" id="68775"/>
    <lineage>
        <taxon>Eukaryota</taxon>
        <taxon>Fungi</taxon>
        <taxon>Dikarya</taxon>
        <taxon>Basidiomycota</taxon>
        <taxon>Agaricomycotina</taxon>
        <taxon>Agaricomycetes</taxon>
        <taxon>Agaricomycetidae</taxon>
        <taxon>Agaricales</taxon>
        <taxon>Agaricineae</taxon>
        <taxon>Nidulariaceae</taxon>
        <taxon>Crucibulum</taxon>
    </lineage>
</organism>
<reference evidence="2 3" key="1">
    <citation type="journal article" date="2019" name="Nat. Ecol. Evol.">
        <title>Megaphylogeny resolves global patterns of mushroom evolution.</title>
        <authorList>
            <person name="Varga T."/>
            <person name="Krizsan K."/>
            <person name="Foldi C."/>
            <person name="Dima B."/>
            <person name="Sanchez-Garcia M."/>
            <person name="Sanchez-Ramirez S."/>
            <person name="Szollosi G.J."/>
            <person name="Szarkandi J.G."/>
            <person name="Papp V."/>
            <person name="Albert L."/>
            <person name="Andreopoulos W."/>
            <person name="Angelini C."/>
            <person name="Antonin V."/>
            <person name="Barry K.W."/>
            <person name="Bougher N.L."/>
            <person name="Buchanan P."/>
            <person name="Buyck B."/>
            <person name="Bense V."/>
            <person name="Catcheside P."/>
            <person name="Chovatia M."/>
            <person name="Cooper J."/>
            <person name="Damon W."/>
            <person name="Desjardin D."/>
            <person name="Finy P."/>
            <person name="Geml J."/>
            <person name="Haridas S."/>
            <person name="Hughes K."/>
            <person name="Justo A."/>
            <person name="Karasinski D."/>
            <person name="Kautmanova I."/>
            <person name="Kiss B."/>
            <person name="Kocsube S."/>
            <person name="Kotiranta H."/>
            <person name="LaButti K.M."/>
            <person name="Lechner B.E."/>
            <person name="Liimatainen K."/>
            <person name="Lipzen A."/>
            <person name="Lukacs Z."/>
            <person name="Mihaltcheva S."/>
            <person name="Morgado L.N."/>
            <person name="Niskanen T."/>
            <person name="Noordeloos M.E."/>
            <person name="Ohm R.A."/>
            <person name="Ortiz-Santana B."/>
            <person name="Ovrebo C."/>
            <person name="Racz N."/>
            <person name="Riley R."/>
            <person name="Savchenko A."/>
            <person name="Shiryaev A."/>
            <person name="Soop K."/>
            <person name="Spirin V."/>
            <person name="Szebenyi C."/>
            <person name="Tomsovsky M."/>
            <person name="Tulloss R.E."/>
            <person name="Uehling J."/>
            <person name="Grigoriev I.V."/>
            <person name="Vagvolgyi C."/>
            <person name="Papp T."/>
            <person name="Martin F.M."/>
            <person name="Miettinen O."/>
            <person name="Hibbett D.S."/>
            <person name="Nagy L.G."/>
        </authorList>
    </citation>
    <scope>NUCLEOTIDE SEQUENCE [LARGE SCALE GENOMIC DNA]</scope>
    <source>
        <strain evidence="2 3">CBS 166.37</strain>
    </source>
</reference>
<feature type="chain" id="PRO_5023132329" evidence="1">
    <location>
        <begin position="26"/>
        <end position="72"/>
    </location>
</feature>
<evidence type="ECO:0000313" key="2">
    <source>
        <dbReference type="EMBL" id="TFK39615.1"/>
    </source>
</evidence>
<dbReference type="PROSITE" id="PS51257">
    <property type="entry name" value="PROKAR_LIPOPROTEIN"/>
    <property type="match status" value="1"/>
</dbReference>
<keyword evidence="1" id="KW-0732">Signal</keyword>
<protein>
    <submittedName>
        <fullName evidence="2">Uncharacterized protein</fullName>
    </submittedName>
</protein>
<dbReference type="EMBL" id="ML213599">
    <property type="protein sequence ID" value="TFK39615.1"/>
    <property type="molecule type" value="Genomic_DNA"/>
</dbReference>
<feature type="signal peptide" evidence="1">
    <location>
        <begin position="1"/>
        <end position="25"/>
    </location>
</feature>
<dbReference type="AlphaFoldDB" id="A0A5C3M4R8"/>
<keyword evidence="3" id="KW-1185">Reference proteome</keyword>
<name>A0A5C3M4R8_9AGAR</name>
<dbReference type="Proteomes" id="UP000308652">
    <property type="component" value="Unassembled WGS sequence"/>
</dbReference>